<evidence type="ECO:0000313" key="1">
    <source>
        <dbReference type="EMBL" id="CZT17831.1"/>
    </source>
</evidence>
<sequence>MHKSKPSRYHSVSCSICHLHCFQQHPDTIHDDCYSKQRCNSWNRLCCGSNRLCHHDKPWRLSSSNCDYYLRCRWSFRHDYRAGSHRDFGSTHCM</sequence>
<organism evidence="1 2">
    <name type="scientific">Ramularia collo-cygni</name>
    <dbReference type="NCBI Taxonomy" id="112498"/>
    <lineage>
        <taxon>Eukaryota</taxon>
        <taxon>Fungi</taxon>
        <taxon>Dikarya</taxon>
        <taxon>Ascomycota</taxon>
        <taxon>Pezizomycotina</taxon>
        <taxon>Dothideomycetes</taxon>
        <taxon>Dothideomycetidae</taxon>
        <taxon>Mycosphaerellales</taxon>
        <taxon>Mycosphaerellaceae</taxon>
        <taxon>Ramularia</taxon>
    </lineage>
</organism>
<dbReference type="GeneID" id="35606756"/>
<proteinExistence type="predicted"/>
<dbReference type="AlphaFoldDB" id="A0A2D3UQ95"/>
<accession>A0A2D3UQ95</accession>
<dbReference type="Proteomes" id="UP000225277">
    <property type="component" value="Unassembled WGS sequence"/>
</dbReference>
<evidence type="ECO:0000313" key="2">
    <source>
        <dbReference type="Proteomes" id="UP000225277"/>
    </source>
</evidence>
<protein>
    <submittedName>
        <fullName evidence="1">Uncharacterized protein</fullName>
    </submittedName>
</protein>
<keyword evidence="2" id="KW-1185">Reference proteome</keyword>
<dbReference type="RefSeq" id="XP_023624722.1">
    <property type="nucleotide sequence ID" value="XM_023768954.1"/>
</dbReference>
<gene>
    <name evidence="1" type="ORF">RCC_12202</name>
</gene>
<name>A0A2D3UQ95_9PEZI</name>
<dbReference type="EMBL" id="FJUY01000004">
    <property type="protein sequence ID" value="CZT17831.1"/>
    <property type="molecule type" value="Genomic_DNA"/>
</dbReference>
<reference evidence="1 2" key="1">
    <citation type="submission" date="2016-03" db="EMBL/GenBank/DDBJ databases">
        <authorList>
            <person name="Ploux O."/>
        </authorList>
    </citation>
    <scope>NUCLEOTIDE SEQUENCE [LARGE SCALE GENOMIC DNA]</scope>
    <source>
        <strain evidence="1 2">URUG2</strain>
    </source>
</reference>